<dbReference type="Proteomes" id="UP000182658">
    <property type="component" value="Unassembled WGS sequence"/>
</dbReference>
<dbReference type="EMBL" id="KV875096">
    <property type="protein sequence ID" value="OIW30716.1"/>
    <property type="molecule type" value="Genomic_DNA"/>
</dbReference>
<keyword evidence="1" id="KW-0812">Transmembrane</keyword>
<name>A0A1J7JN26_9PEZI</name>
<sequence length="231" mass="25421">MSTSIALKAAIGVLMVDSIIELSFISSMVAWLHKTASGSFPIVADNGSTFNLRGEPLHLLVDQGHTSNGAAGTAFVLIGVGGIITLWLRNRAGRFGHALYYFWVICNILALMLTIGALGYVFSVTNKHRGQVIDLGVAESLEGTKYPLNEWTPQNWFLAFLDLDIADDSVRHDIASHYKVMRGWQYNLIPLFLVQLVETVLAVMDALRWRKEVQYAGVGQGQGQEKSSTHT</sequence>
<proteinExistence type="predicted"/>
<feature type="transmembrane region" description="Helical" evidence="1">
    <location>
        <begin position="12"/>
        <end position="32"/>
    </location>
</feature>
<keyword evidence="1" id="KW-1133">Transmembrane helix</keyword>
<gene>
    <name evidence="2" type="ORF">CONLIGDRAFT_630666</name>
</gene>
<protein>
    <submittedName>
        <fullName evidence="2">Uncharacterized protein</fullName>
    </submittedName>
</protein>
<reference evidence="2 3" key="1">
    <citation type="submission" date="2016-10" db="EMBL/GenBank/DDBJ databases">
        <title>Draft genome sequence of Coniochaeta ligniaria NRRL30616, a lignocellulolytic fungus for bioabatement of inhibitors in plant biomass hydrolysates.</title>
        <authorList>
            <consortium name="DOE Joint Genome Institute"/>
            <person name="Jimenez D.J."/>
            <person name="Hector R.E."/>
            <person name="Riley R."/>
            <person name="Sun H."/>
            <person name="Grigoriev I.V."/>
            <person name="Van Elsas J.D."/>
            <person name="Nichols N.N."/>
        </authorList>
    </citation>
    <scope>NUCLEOTIDE SEQUENCE [LARGE SCALE GENOMIC DNA]</scope>
    <source>
        <strain evidence="2 3">NRRL 30616</strain>
    </source>
</reference>
<organism evidence="2 3">
    <name type="scientific">Coniochaeta ligniaria NRRL 30616</name>
    <dbReference type="NCBI Taxonomy" id="1408157"/>
    <lineage>
        <taxon>Eukaryota</taxon>
        <taxon>Fungi</taxon>
        <taxon>Dikarya</taxon>
        <taxon>Ascomycota</taxon>
        <taxon>Pezizomycotina</taxon>
        <taxon>Sordariomycetes</taxon>
        <taxon>Sordariomycetidae</taxon>
        <taxon>Coniochaetales</taxon>
        <taxon>Coniochaetaceae</taxon>
        <taxon>Coniochaeta</taxon>
    </lineage>
</organism>
<feature type="transmembrane region" description="Helical" evidence="1">
    <location>
        <begin position="100"/>
        <end position="122"/>
    </location>
</feature>
<keyword evidence="1" id="KW-0472">Membrane</keyword>
<dbReference type="InParanoid" id="A0A1J7JN26"/>
<evidence type="ECO:0000313" key="3">
    <source>
        <dbReference type="Proteomes" id="UP000182658"/>
    </source>
</evidence>
<keyword evidence="3" id="KW-1185">Reference proteome</keyword>
<dbReference type="AlphaFoldDB" id="A0A1J7JN26"/>
<dbReference type="OrthoDB" id="3597048at2759"/>
<evidence type="ECO:0000313" key="2">
    <source>
        <dbReference type="EMBL" id="OIW30716.1"/>
    </source>
</evidence>
<feature type="transmembrane region" description="Helical" evidence="1">
    <location>
        <begin position="69"/>
        <end position="88"/>
    </location>
</feature>
<evidence type="ECO:0000256" key="1">
    <source>
        <dbReference type="SAM" id="Phobius"/>
    </source>
</evidence>
<accession>A0A1J7JN26</accession>